<dbReference type="Proteomes" id="UP001433071">
    <property type="component" value="Unassembled WGS sequence"/>
</dbReference>
<protein>
    <submittedName>
        <fullName evidence="3">Alpha/beta hydrolase</fullName>
    </submittedName>
</protein>
<organism evidence="3 4">
    <name type="scientific">Mesorhizobium caraganae</name>
    <dbReference type="NCBI Taxonomy" id="483206"/>
    <lineage>
        <taxon>Bacteria</taxon>
        <taxon>Pseudomonadati</taxon>
        <taxon>Pseudomonadota</taxon>
        <taxon>Alphaproteobacteria</taxon>
        <taxon>Hyphomicrobiales</taxon>
        <taxon>Phyllobacteriaceae</taxon>
        <taxon>Mesorhizobium</taxon>
    </lineage>
</organism>
<dbReference type="PANTHER" id="PTHR43329">
    <property type="entry name" value="EPOXIDE HYDROLASE"/>
    <property type="match status" value="1"/>
</dbReference>
<dbReference type="InterPro" id="IPR000639">
    <property type="entry name" value="Epox_hydrolase-like"/>
</dbReference>
<keyword evidence="1 3" id="KW-0378">Hydrolase</keyword>
<gene>
    <name evidence="3" type="ORF">NKI36_03980</name>
</gene>
<proteinExistence type="predicted"/>
<dbReference type="Gene3D" id="3.40.50.1820">
    <property type="entry name" value="alpha/beta hydrolase"/>
    <property type="match status" value="1"/>
</dbReference>
<reference evidence="3 4" key="1">
    <citation type="journal article" date="2024" name="Proc. Natl. Acad. Sci. U.S.A.">
        <title>The evolutionary genomics of adaptation to stress in wild rhizobium bacteria.</title>
        <authorList>
            <person name="Kehlet-Delgado H."/>
            <person name="Montoya A.P."/>
            <person name="Jensen K.T."/>
            <person name="Wendlandt C.E."/>
            <person name="Dexheimer C."/>
            <person name="Roberts M."/>
            <person name="Torres Martinez L."/>
            <person name="Friesen M.L."/>
            <person name="Griffitts J.S."/>
            <person name="Porter S.S."/>
        </authorList>
    </citation>
    <scope>NUCLEOTIDE SEQUENCE [LARGE SCALE GENOMIC DNA]</scope>
    <source>
        <strain evidence="3 4">M0641</strain>
    </source>
</reference>
<dbReference type="Pfam" id="PF00561">
    <property type="entry name" value="Abhydrolase_1"/>
    <property type="match status" value="1"/>
</dbReference>
<dbReference type="InterPro" id="IPR000073">
    <property type="entry name" value="AB_hydrolase_1"/>
</dbReference>
<dbReference type="EMBL" id="JAMYQB010000002">
    <property type="protein sequence ID" value="MER9403203.1"/>
    <property type="molecule type" value="Genomic_DNA"/>
</dbReference>
<dbReference type="SUPFAM" id="SSF53474">
    <property type="entry name" value="alpha/beta-Hydrolases"/>
    <property type="match status" value="1"/>
</dbReference>
<comment type="caution">
    <text evidence="3">The sequence shown here is derived from an EMBL/GenBank/DDBJ whole genome shotgun (WGS) entry which is preliminary data.</text>
</comment>
<dbReference type="PRINTS" id="PR00412">
    <property type="entry name" value="EPOXHYDRLASE"/>
</dbReference>
<evidence type="ECO:0000259" key="2">
    <source>
        <dbReference type="Pfam" id="PF00561"/>
    </source>
</evidence>
<accession>A0ABV1YU22</accession>
<dbReference type="GO" id="GO:0016787">
    <property type="term" value="F:hydrolase activity"/>
    <property type="evidence" value="ECO:0007669"/>
    <property type="project" value="UniProtKB-KW"/>
</dbReference>
<name>A0ABV1YU22_9HYPH</name>
<dbReference type="RefSeq" id="WP_352556391.1">
    <property type="nucleotide sequence ID" value="NZ_JAMYQB010000002.1"/>
</dbReference>
<evidence type="ECO:0000313" key="3">
    <source>
        <dbReference type="EMBL" id="MER9403203.1"/>
    </source>
</evidence>
<sequence>MQTSTVQVEGLSIAVREAGPDDAPGLLLLHGWPQSSYVFESVIEPLSSGHHVIAPDLPGIGQSRGVPESGEKRTLARLMRGLIEACGLRQPIVAGHDVGGQIVFALLRDHAETLSGAVIMDVAVPGVAPWDKVIANPHIWHFAFHDIPALPELLVSGHERAYFDFFFDILAKEKASIPTESRAIYAEAYARPESLKAGFDWYRAFAEDAKANAPPPATVIETPVLYLRGSAETGEIAEYVAGLKTAGLTNVTSDTIADSGHFIADENPKALAVRLERFCEDVNRAV</sequence>
<keyword evidence="4" id="KW-1185">Reference proteome</keyword>
<dbReference type="InterPro" id="IPR029058">
    <property type="entry name" value="AB_hydrolase_fold"/>
</dbReference>
<evidence type="ECO:0000313" key="4">
    <source>
        <dbReference type="Proteomes" id="UP001433071"/>
    </source>
</evidence>
<feature type="domain" description="AB hydrolase-1" evidence="2">
    <location>
        <begin position="26"/>
        <end position="195"/>
    </location>
</feature>
<evidence type="ECO:0000256" key="1">
    <source>
        <dbReference type="ARBA" id="ARBA00022801"/>
    </source>
</evidence>